<protein>
    <submittedName>
        <fullName evidence="2">Uncharacterized protein</fullName>
    </submittedName>
</protein>
<feature type="region of interest" description="Disordered" evidence="1">
    <location>
        <begin position="15"/>
        <end position="44"/>
    </location>
</feature>
<organism evidence="2 3">
    <name type="scientific">Arabidopsis suecica</name>
    <name type="common">Swedish thale-cress</name>
    <name type="synonym">Cardaminopsis suecica</name>
    <dbReference type="NCBI Taxonomy" id="45249"/>
    <lineage>
        <taxon>Eukaryota</taxon>
        <taxon>Viridiplantae</taxon>
        <taxon>Streptophyta</taxon>
        <taxon>Embryophyta</taxon>
        <taxon>Tracheophyta</taxon>
        <taxon>Spermatophyta</taxon>
        <taxon>Magnoliopsida</taxon>
        <taxon>eudicotyledons</taxon>
        <taxon>Gunneridae</taxon>
        <taxon>Pentapetalae</taxon>
        <taxon>rosids</taxon>
        <taxon>malvids</taxon>
        <taxon>Brassicales</taxon>
        <taxon>Brassicaceae</taxon>
        <taxon>Camelineae</taxon>
        <taxon>Arabidopsis</taxon>
    </lineage>
</organism>
<dbReference type="Proteomes" id="UP000694251">
    <property type="component" value="Chromosome 13"/>
</dbReference>
<evidence type="ECO:0000256" key="1">
    <source>
        <dbReference type="SAM" id="MobiDB-lite"/>
    </source>
</evidence>
<evidence type="ECO:0000313" key="3">
    <source>
        <dbReference type="Proteomes" id="UP000694251"/>
    </source>
</evidence>
<sequence length="118" mass="13358">MNYKSATVLRLSTTINNKQQHNKKSRRERSCATTHALEARPPPPSVSCLAVRQHFTGMFSKSFLTNSLRFGVNASSLQATVFIGEEGWRMADTCHASGDTWRSAPNPRHIARDKWRRT</sequence>
<evidence type="ECO:0000313" key="2">
    <source>
        <dbReference type="EMBL" id="KAG7536819.1"/>
    </source>
</evidence>
<name>A0A8T1XQ47_ARASU</name>
<reference evidence="2 3" key="1">
    <citation type="submission" date="2020-12" db="EMBL/GenBank/DDBJ databases">
        <title>Concerted genomic and epigenomic changes stabilize Arabidopsis allopolyploids.</title>
        <authorList>
            <person name="Chen Z."/>
        </authorList>
    </citation>
    <scope>NUCLEOTIDE SEQUENCE [LARGE SCALE GENOMIC DNA]</scope>
    <source>
        <strain evidence="2">As9502</strain>
        <tissue evidence="2">Leaf</tissue>
    </source>
</reference>
<proteinExistence type="predicted"/>
<keyword evidence="3" id="KW-1185">Reference proteome</keyword>
<dbReference type="EMBL" id="JAEFBJ010000013">
    <property type="protein sequence ID" value="KAG7536819.1"/>
    <property type="molecule type" value="Genomic_DNA"/>
</dbReference>
<feature type="compositionally biased region" description="Basic residues" evidence="1">
    <location>
        <begin position="109"/>
        <end position="118"/>
    </location>
</feature>
<gene>
    <name evidence="2" type="ORF">ISN44_As13g007460</name>
</gene>
<comment type="caution">
    <text evidence="2">The sequence shown here is derived from an EMBL/GenBank/DDBJ whole genome shotgun (WGS) entry which is preliminary data.</text>
</comment>
<feature type="region of interest" description="Disordered" evidence="1">
    <location>
        <begin position="98"/>
        <end position="118"/>
    </location>
</feature>
<dbReference type="AlphaFoldDB" id="A0A8T1XQ47"/>
<accession>A0A8T1XQ47</accession>